<dbReference type="RefSeq" id="WP_340363586.1">
    <property type="nucleotide sequence ID" value="NZ_JBBKZV010000005.1"/>
</dbReference>
<evidence type="ECO:0000313" key="2">
    <source>
        <dbReference type="Proteomes" id="UP001363010"/>
    </source>
</evidence>
<protein>
    <submittedName>
        <fullName evidence="1">Uncharacterized protein</fullName>
    </submittedName>
</protein>
<dbReference type="EMBL" id="JBBKZV010000005">
    <property type="protein sequence ID" value="MEJ8822540.1"/>
    <property type="molecule type" value="Genomic_DNA"/>
</dbReference>
<gene>
    <name evidence="1" type="ORF">WKW80_10905</name>
</gene>
<name>A0ABU8VY44_9BURK</name>
<reference evidence="1 2" key="1">
    <citation type="submission" date="2024-03" db="EMBL/GenBank/DDBJ databases">
        <title>Novel species of the genus Variovorax.</title>
        <authorList>
            <person name="Liu Q."/>
            <person name="Xin Y.-H."/>
        </authorList>
    </citation>
    <scope>NUCLEOTIDE SEQUENCE [LARGE SCALE GENOMIC DNA]</scope>
    <source>
        <strain evidence="1 2">KACC 18501</strain>
    </source>
</reference>
<accession>A0ABU8VY44</accession>
<organism evidence="1 2">
    <name type="scientific">Variovorax humicola</name>
    <dbReference type="NCBI Taxonomy" id="1769758"/>
    <lineage>
        <taxon>Bacteria</taxon>
        <taxon>Pseudomonadati</taxon>
        <taxon>Pseudomonadota</taxon>
        <taxon>Betaproteobacteria</taxon>
        <taxon>Burkholderiales</taxon>
        <taxon>Comamonadaceae</taxon>
        <taxon>Variovorax</taxon>
    </lineage>
</organism>
<comment type="caution">
    <text evidence="1">The sequence shown here is derived from an EMBL/GenBank/DDBJ whole genome shotgun (WGS) entry which is preliminary data.</text>
</comment>
<sequence length="82" mass="9071">MDYDHDSVRLPYHGWEVRSHLTQVSGQGTVAAGAMLYFGEACKCHLVSCMQFADGGAAIRSIEDKATRWIDARESASESRHV</sequence>
<evidence type="ECO:0000313" key="1">
    <source>
        <dbReference type="EMBL" id="MEJ8822540.1"/>
    </source>
</evidence>
<dbReference type="Proteomes" id="UP001363010">
    <property type="component" value="Unassembled WGS sequence"/>
</dbReference>
<proteinExistence type="predicted"/>
<keyword evidence="2" id="KW-1185">Reference proteome</keyword>